<evidence type="ECO:0000313" key="1">
    <source>
        <dbReference type="EMBL" id="EMS77826.1"/>
    </source>
</evidence>
<dbReference type="EMBL" id="APJX01000012">
    <property type="protein sequence ID" value="EMS77826.1"/>
    <property type="molecule type" value="Genomic_DNA"/>
</dbReference>
<name>S0G289_9BACT</name>
<comment type="caution">
    <text evidence="1">The sequence shown here is derived from an EMBL/GenBank/DDBJ whole genome shotgun (WGS) entry which is preliminary data.</text>
</comment>
<dbReference type="Proteomes" id="UP000014216">
    <property type="component" value="Unassembled WGS sequence"/>
</dbReference>
<keyword evidence="2" id="KW-1185">Reference proteome</keyword>
<proteinExistence type="predicted"/>
<protein>
    <submittedName>
        <fullName evidence="1">Uncharacterized protein</fullName>
    </submittedName>
</protein>
<accession>S0G289</accession>
<evidence type="ECO:0000313" key="2">
    <source>
        <dbReference type="Proteomes" id="UP000014216"/>
    </source>
</evidence>
<reference evidence="1 2" key="1">
    <citation type="journal article" date="2013" name="Genome Announc.">
        <title>Draft Genome Sequence of Desulfotignum phosphitoxidans DSM 13687 Strain FiPS-3.</title>
        <authorList>
            <person name="Poehlein A."/>
            <person name="Daniel R."/>
            <person name="Simeonova D.D."/>
        </authorList>
    </citation>
    <scope>NUCLEOTIDE SEQUENCE [LARGE SCALE GENOMIC DNA]</scope>
    <source>
        <strain evidence="1 2">DSM 13687</strain>
    </source>
</reference>
<sequence>MTNPAAGKKFPAAGLCIHHMSCIPAACVNLKMICQIINTGKDRIYKAR</sequence>
<gene>
    <name evidence="1" type="ORF">Dpo_12c01040</name>
</gene>
<dbReference type="AlphaFoldDB" id="S0G289"/>
<organism evidence="1 2">
    <name type="scientific">Desulfotignum phosphitoxidans DSM 13687</name>
    <dbReference type="NCBI Taxonomy" id="1286635"/>
    <lineage>
        <taxon>Bacteria</taxon>
        <taxon>Pseudomonadati</taxon>
        <taxon>Thermodesulfobacteriota</taxon>
        <taxon>Desulfobacteria</taxon>
        <taxon>Desulfobacterales</taxon>
        <taxon>Desulfobacteraceae</taxon>
        <taxon>Desulfotignum</taxon>
    </lineage>
</organism>